<dbReference type="NCBIfam" id="TIGR00227">
    <property type="entry name" value="ribD_Cterm"/>
    <property type="match status" value="1"/>
</dbReference>
<dbReference type="GO" id="GO:0008703">
    <property type="term" value="F:5-amino-6-(5-phosphoribosylamino)uracil reductase activity"/>
    <property type="evidence" value="ECO:0007669"/>
    <property type="project" value="InterPro"/>
</dbReference>
<comment type="caution">
    <text evidence="5">The sequence shown here is derived from an EMBL/GenBank/DDBJ whole genome shotgun (WGS) entry which is preliminary data.</text>
</comment>
<dbReference type="AlphaFoldDB" id="A0A4R2KS32"/>
<dbReference type="Proteomes" id="UP000294980">
    <property type="component" value="Unassembled WGS sequence"/>
</dbReference>
<evidence type="ECO:0000313" key="6">
    <source>
        <dbReference type="Proteomes" id="UP000294980"/>
    </source>
</evidence>
<protein>
    <submittedName>
        <fullName evidence="5">2,5-diamino-6-(Ribosylamino)-4(3H)-pyrimidinone 5'-phosphate reductase</fullName>
    </submittedName>
</protein>
<feature type="domain" description="Bacterial bifunctional deaminase-reductase C-terminal" evidence="4">
    <location>
        <begin position="30"/>
        <end position="231"/>
    </location>
</feature>
<dbReference type="Pfam" id="PF01872">
    <property type="entry name" value="RibD_C"/>
    <property type="match status" value="1"/>
</dbReference>
<dbReference type="PANTHER" id="PTHR38011">
    <property type="entry name" value="DIHYDROFOLATE REDUCTASE FAMILY PROTEIN (AFU_ORTHOLOGUE AFUA_8G06820)"/>
    <property type="match status" value="1"/>
</dbReference>
<dbReference type="PANTHER" id="PTHR38011:SF7">
    <property type="entry name" value="2,5-DIAMINO-6-RIBOSYLAMINO-4(3H)-PYRIMIDINONE 5'-PHOSPHATE REDUCTASE"/>
    <property type="match status" value="1"/>
</dbReference>
<evidence type="ECO:0000259" key="4">
    <source>
        <dbReference type="Pfam" id="PF01872"/>
    </source>
</evidence>
<comment type="pathway">
    <text evidence="1">Cofactor biosynthesis; riboflavin biosynthesis.</text>
</comment>
<dbReference type="GO" id="GO:0009231">
    <property type="term" value="P:riboflavin biosynthetic process"/>
    <property type="evidence" value="ECO:0007669"/>
    <property type="project" value="UniProtKB-UniPathway"/>
</dbReference>
<dbReference type="EMBL" id="SLWX01000007">
    <property type="protein sequence ID" value="TCO75592.1"/>
    <property type="molecule type" value="Genomic_DNA"/>
</dbReference>
<dbReference type="RefSeq" id="WP_117317598.1">
    <property type="nucleotide sequence ID" value="NZ_QQSW01000009.1"/>
</dbReference>
<dbReference type="OrthoDB" id="2313602at2"/>
<dbReference type="SUPFAM" id="SSF53597">
    <property type="entry name" value="Dihydrofolate reductase-like"/>
    <property type="match status" value="1"/>
</dbReference>
<keyword evidence="3" id="KW-0560">Oxidoreductase</keyword>
<dbReference type="InterPro" id="IPR002734">
    <property type="entry name" value="RibDG_C"/>
</dbReference>
<reference evidence="5 6" key="1">
    <citation type="submission" date="2019-03" db="EMBL/GenBank/DDBJ databases">
        <title>Genomic Encyclopedia of Type Strains, Phase IV (KMG-IV): sequencing the most valuable type-strain genomes for metagenomic binning, comparative biology and taxonomic classification.</title>
        <authorList>
            <person name="Goeker M."/>
        </authorList>
    </citation>
    <scope>NUCLEOTIDE SEQUENCE [LARGE SCALE GENOMIC DNA]</scope>
    <source>
        <strain evidence="5 6">DSM 23344</strain>
    </source>
</reference>
<evidence type="ECO:0000256" key="2">
    <source>
        <dbReference type="ARBA" id="ARBA00022857"/>
    </source>
</evidence>
<dbReference type="UniPathway" id="UPA00275"/>
<dbReference type="Gene3D" id="3.40.430.10">
    <property type="entry name" value="Dihydrofolate Reductase, subunit A"/>
    <property type="match status" value="1"/>
</dbReference>
<gene>
    <name evidence="5" type="ORF">EV688_1079</name>
</gene>
<dbReference type="GO" id="GO:0050661">
    <property type="term" value="F:NADP binding"/>
    <property type="evidence" value="ECO:0007669"/>
    <property type="project" value="InterPro"/>
</dbReference>
<evidence type="ECO:0000256" key="1">
    <source>
        <dbReference type="ARBA" id="ARBA00005104"/>
    </source>
</evidence>
<organism evidence="5 6">
    <name type="scientific">Chromatocurvus halotolerans</name>
    <dbReference type="NCBI Taxonomy" id="1132028"/>
    <lineage>
        <taxon>Bacteria</taxon>
        <taxon>Pseudomonadati</taxon>
        <taxon>Pseudomonadota</taxon>
        <taxon>Gammaproteobacteria</taxon>
        <taxon>Cellvibrionales</taxon>
        <taxon>Halieaceae</taxon>
        <taxon>Chromatocurvus</taxon>
    </lineage>
</organism>
<proteinExistence type="predicted"/>
<accession>A0A4R2KS32</accession>
<keyword evidence="2" id="KW-0521">NADP</keyword>
<dbReference type="InterPro" id="IPR024072">
    <property type="entry name" value="DHFR-like_dom_sf"/>
</dbReference>
<dbReference type="InterPro" id="IPR050765">
    <property type="entry name" value="Riboflavin_Biosynth_HTPR"/>
</dbReference>
<name>A0A4R2KS32_9GAMM</name>
<evidence type="ECO:0000256" key="3">
    <source>
        <dbReference type="ARBA" id="ARBA00023002"/>
    </source>
</evidence>
<keyword evidence="6" id="KW-1185">Reference proteome</keyword>
<evidence type="ECO:0000313" key="5">
    <source>
        <dbReference type="EMBL" id="TCO75592.1"/>
    </source>
</evidence>
<sequence>MSLNEDIERWLVREQADFHSLRLGNSEARPHVTLSYAQSWDGSITTAPGRTVVLSSDEGMQMTHQLRSLHDGILVGIGTVLADDPQLTVREWTGADPQPIVLDSQLRIPASSRLCQSEHQTCWVLTTQATGAARSGCELIVVPGDDSGQVHLHKAMEILYRRGIRKLMIEGGAAVITAFLRAGLADAAVLTVAPVFIGGYNAIGPLGNTDTLSCPRVTTLHSRQLGNEIIVWGRLCYTHAAPPDTTT</sequence>
<dbReference type="InterPro" id="IPR011549">
    <property type="entry name" value="RibD_C"/>
</dbReference>